<evidence type="ECO:0000313" key="2">
    <source>
        <dbReference type="EMBL" id="GFO21000.1"/>
    </source>
</evidence>
<dbReference type="InterPro" id="IPR028236">
    <property type="entry name" value="CPLANE1"/>
</dbReference>
<feature type="region of interest" description="Disordered" evidence="1">
    <location>
        <begin position="313"/>
        <end position="415"/>
    </location>
</feature>
<feature type="region of interest" description="Disordered" evidence="1">
    <location>
        <begin position="97"/>
        <end position="139"/>
    </location>
</feature>
<dbReference type="EMBL" id="BLXT01005251">
    <property type="protein sequence ID" value="GFO21000.1"/>
    <property type="molecule type" value="Genomic_DNA"/>
</dbReference>
<feature type="compositionally biased region" description="Basic and acidic residues" evidence="1">
    <location>
        <begin position="331"/>
        <end position="341"/>
    </location>
</feature>
<keyword evidence="3" id="KW-1185">Reference proteome</keyword>
<proteinExistence type="predicted"/>
<feature type="region of interest" description="Disordered" evidence="1">
    <location>
        <begin position="261"/>
        <end position="297"/>
    </location>
</feature>
<organism evidence="2 3">
    <name type="scientific">Plakobranchus ocellatus</name>
    <dbReference type="NCBI Taxonomy" id="259542"/>
    <lineage>
        <taxon>Eukaryota</taxon>
        <taxon>Metazoa</taxon>
        <taxon>Spiralia</taxon>
        <taxon>Lophotrochozoa</taxon>
        <taxon>Mollusca</taxon>
        <taxon>Gastropoda</taxon>
        <taxon>Heterobranchia</taxon>
        <taxon>Euthyneura</taxon>
        <taxon>Panpulmonata</taxon>
        <taxon>Sacoglossa</taxon>
        <taxon>Placobranchoidea</taxon>
        <taxon>Plakobranchidae</taxon>
        <taxon>Plakobranchus</taxon>
    </lineage>
</organism>
<feature type="region of interest" description="Disordered" evidence="1">
    <location>
        <begin position="162"/>
        <end position="189"/>
    </location>
</feature>
<gene>
    <name evidence="2" type="ORF">PoB_004750500</name>
</gene>
<dbReference type="AlphaFoldDB" id="A0AAV4BPG2"/>
<comment type="caution">
    <text evidence="2">The sequence shown here is derived from an EMBL/GenBank/DDBJ whole genome shotgun (WGS) entry which is preliminary data.</text>
</comment>
<evidence type="ECO:0000313" key="3">
    <source>
        <dbReference type="Proteomes" id="UP000735302"/>
    </source>
</evidence>
<dbReference type="PANTHER" id="PTHR14492:SF4">
    <property type="entry name" value="CILIOGENESIS AND PLANAR POLARITY EFFECTOR 1"/>
    <property type="match status" value="1"/>
</dbReference>
<protein>
    <submittedName>
        <fullName evidence="2">Uncharacterized protein</fullName>
    </submittedName>
</protein>
<feature type="compositionally biased region" description="Polar residues" evidence="1">
    <location>
        <begin position="492"/>
        <end position="505"/>
    </location>
</feature>
<name>A0AAV4BPG2_9GAST</name>
<sequence>MQTPMTKPKRLHLHVGSRPFETKRSYLEFLDTFYSVGFSKVLEVMAGKDKTSAQPFLRSFARDIVDREMLFFVQRVAGTAHKKPQGLAVITGRAAQGGGQDTAASFSSHPKRMRGHSVPGRTSGRLGDEDAGQIRGSRPVGLFRGKSMVETTLERSHACVKSYGSEPDNLDDPDLSLINPKSSQPQPGLAHRFSQSEEALYGLRPGMGQADNSGWSLTVNFGKKYTALQQLLEWLEVWGNKPHVLGLGPGQEEVLNSGNSHLMHHRAPGRTASASPQAVGSRHSSPATPPPGPAQASTLEEDRIIDAYTQVLEDGTSSPGKENSVLNHTIFPKDESPERGAPKPQNSSTPKQAKNMPDQRTPSVSPARTSQHGTQDKSVSEHASRSETGRRNSRRQQREVHHQGSQAHEQQTSHVQAVGEGIASQLQGIIRDELRRIMEVQHRSVLAMMGALDEVGGTPGLGPAPQAMAPPPQLLKNTSTSQHGRWPRPPRSHSQNQAAGQGNVENQEDESVAEMVSFKVTVESDALKPSQSLLCLVTRK</sequence>
<dbReference type="Proteomes" id="UP000735302">
    <property type="component" value="Unassembled WGS sequence"/>
</dbReference>
<feature type="compositionally biased region" description="Basic and acidic residues" evidence="1">
    <location>
        <begin position="374"/>
        <end position="402"/>
    </location>
</feature>
<evidence type="ECO:0000256" key="1">
    <source>
        <dbReference type="SAM" id="MobiDB-lite"/>
    </source>
</evidence>
<feature type="compositionally biased region" description="Polar residues" evidence="1">
    <location>
        <begin position="403"/>
        <end position="415"/>
    </location>
</feature>
<feature type="compositionally biased region" description="Polar residues" evidence="1">
    <location>
        <begin position="344"/>
        <end position="373"/>
    </location>
</feature>
<feature type="compositionally biased region" description="Polar residues" evidence="1">
    <location>
        <begin position="315"/>
        <end position="327"/>
    </location>
</feature>
<feature type="compositionally biased region" description="Polar residues" evidence="1">
    <location>
        <begin position="272"/>
        <end position="286"/>
    </location>
</feature>
<reference evidence="2 3" key="1">
    <citation type="journal article" date="2021" name="Elife">
        <title>Chloroplast acquisition without the gene transfer in kleptoplastic sea slugs, Plakobranchus ocellatus.</title>
        <authorList>
            <person name="Maeda T."/>
            <person name="Takahashi S."/>
            <person name="Yoshida T."/>
            <person name="Shimamura S."/>
            <person name="Takaki Y."/>
            <person name="Nagai Y."/>
            <person name="Toyoda A."/>
            <person name="Suzuki Y."/>
            <person name="Arimoto A."/>
            <person name="Ishii H."/>
            <person name="Satoh N."/>
            <person name="Nishiyama T."/>
            <person name="Hasebe M."/>
            <person name="Maruyama T."/>
            <person name="Minagawa J."/>
            <person name="Obokata J."/>
            <person name="Shigenobu S."/>
        </authorList>
    </citation>
    <scope>NUCLEOTIDE SEQUENCE [LARGE SCALE GENOMIC DNA]</scope>
</reference>
<dbReference type="PANTHER" id="PTHR14492">
    <property type="entry name" value="JBTS17"/>
    <property type="match status" value="1"/>
</dbReference>
<feature type="region of interest" description="Disordered" evidence="1">
    <location>
        <begin position="457"/>
        <end position="511"/>
    </location>
</feature>
<accession>A0AAV4BPG2</accession>